<evidence type="ECO:0000313" key="1">
    <source>
        <dbReference type="EMBL" id="BBY64723.1"/>
    </source>
</evidence>
<dbReference type="EMBL" id="AP022596">
    <property type="protein sequence ID" value="BBY64723.1"/>
    <property type="molecule type" value="Genomic_DNA"/>
</dbReference>
<name>A0A7I7T7F1_9MYCO</name>
<reference evidence="1 2" key="1">
    <citation type="journal article" date="2019" name="Emerg. Microbes Infect.">
        <title>Comprehensive subspecies identification of 175 nontuberculous mycobacteria species based on 7547 genomic profiles.</title>
        <authorList>
            <person name="Matsumoto Y."/>
            <person name="Kinjo T."/>
            <person name="Motooka D."/>
            <person name="Nabeya D."/>
            <person name="Jung N."/>
            <person name="Uechi K."/>
            <person name="Horii T."/>
            <person name="Iida T."/>
            <person name="Fujita J."/>
            <person name="Nakamura S."/>
        </authorList>
    </citation>
    <scope>NUCLEOTIDE SEQUENCE [LARGE SCALE GENOMIC DNA]</scope>
    <source>
        <strain evidence="1 2">JCM 30396</strain>
    </source>
</reference>
<gene>
    <name evidence="1" type="ORF">MHEL_29660</name>
</gene>
<dbReference type="Proteomes" id="UP000467148">
    <property type="component" value="Chromosome"/>
</dbReference>
<dbReference type="AlphaFoldDB" id="A0A7I7T7F1"/>
<protein>
    <submittedName>
        <fullName evidence="1">Uncharacterized protein</fullName>
    </submittedName>
</protein>
<proteinExistence type="predicted"/>
<organism evidence="1 2">
    <name type="scientific">Mycolicibacterium helvum</name>
    <dbReference type="NCBI Taxonomy" id="1534349"/>
    <lineage>
        <taxon>Bacteria</taxon>
        <taxon>Bacillati</taxon>
        <taxon>Actinomycetota</taxon>
        <taxon>Actinomycetes</taxon>
        <taxon>Mycobacteriales</taxon>
        <taxon>Mycobacteriaceae</taxon>
        <taxon>Mycolicibacterium</taxon>
    </lineage>
</organism>
<sequence>MCRGIEPSGAGALFGGRVALVECLVHQQDVRRPLGLSRTIPPDRLRVSFNFARVSPVIAGARRTRGLRLVATDMDWCAGQGPEVRGTGEALLLAMTGRHSAVASELDGRGAHLLRKRILNS</sequence>
<keyword evidence="2" id="KW-1185">Reference proteome</keyword>
<evidence type="ECO:0000313" key="2">
    <source>
        <dbReference type="Proteomes" id="UP000467148"/>
    </source>
</evidence>
<dbReference type="KEGG" id="mhev:MHEL_29660"/>
<accession>A0A7I7T7F1</accession>